<keyword evidence="1" id="KW-0862">Zinc</keyword>
<reference evidence="4" key="1">
    <citation type="submission" date="2021-01" db="EMBL/GenBank/DDBJ databases">
        <authorList>
            <person name="Corre E."/>
            <person name="Pelletier E."/>
            <person name="Niang G."/>
            <person name="Scheremetjew M."/>
            <person name="Finn R."/>
            <person name="Kale V."/>
            <person name="Holt S."/>
            <person name="Cochrane G."/>
            <person name="Meng A."/>
            <person name="Brown T."/>
            <person name="Cohen L."/>
        </authorList>
    </citation>
    <scope>NUCLEOTIDE SEQUENCE</scope>
    <source>
        <strain evidence="4">Pop2</strain>
    </source>
</reference>
<keyword evidence="1" id="KW-0863">Zinc-finger</keyword>
<feature type="compositionally biased region" description="Basic and acidic residues" evidence="2">
    <location>
        <begin position="148"/>
        <end position="162"/>
    </location>
</feature>
<dbReference type="EMBL" id="HBGN01011748">
    <property type="protein sequence ID" value="CAD9323331.1"/>
    <property type="molecule type" value="Transcribed_RNA"/>
</dbReference>
<feature type="region of interest" description="Disordered" evidence="2">
    <location>
        <begin position="220"/>
        <end position="266"/>
    </location>
</feature>
<dbReference type="PROSITE" id="PS50089">
    <property type="entry name" value="ZF_RING_2"/>
    <property type="match status" value="1"/>
</dbReference>
<feature type="compositionally biased region" description="Polar residues" evidence="2">
    <location>
        <begin position="222"/>
        <end position="243"/>
    </location>
</feature>
<protein>
    <recommendedName>
        <fullName evidence="3">RING-type domain-containing protein</fullName>
    </recommendedName>
</protein>
<evidence type="ECO:0000259" key="3">
    <source>
        <dbReference type="PROSITE" id="PS50089"/>
    </source>
</evidence>
<evidence type="ECO:0000313" key="4">
    <source>
        <dbReference type="EMBL" id="CAD9323331.1"/>
    </source>
</evidence>
<sequence>MSHEKTPNNNDNPEEDCPICLNAMSPSDLLHPIHPSSNDCQYNFCASCIQQLITSSKSDYEEASDGNMAVKVKLTCPNCRVDLSRSIHQILECRRKEECKQYWNMPDSELSAKELRLKYMYENESVVQNAATGEVSLTRNFTEDEDDPKGKHNNNEEEHNKDDDEEIVVDKTLFTGLEYAMTDDEQSYLYGLMTGGNPEKLHQAAQLLANIAEMALKGITPSKRTSNPPTTTTISQQRKPTSLRTGRSGTAGAGRAFQNMNNHEREKERFKQQKIEALKKEHPLPVRMPKFIQLAINTFPDPYNVKRASLMFVDDVPWNGLDVVDAYSRVVIRKKDGAVLRNLPFMSDKISIVPAFMTESLAGSEEAHESGGRTRRVIISNIRGVAGRYGCQIGDVVTHINGEFFDGDAENLRMLLHSLWEEGCSTGTPFFTLTVNADDCTAQAIRLRAKRMRAAIK</sequence>
<name>A0A7S2E9W7_9STRA</name>
<organism evidence="4">
    <name type="scientific">Ditylum brightwellii</name>
    <dbReference type="NCBI Taxonomy" id="49249"/>
    <lineage>
        <taxon>Eukaryota</taxon>
        <taxon>Sar</taxon>
        <taxon>Stramenopiles</taxon>
        <taxon>Ochrophyta</taxon>
        <taxon>Bacillariophyta</taxon>
        <taxon>Mediophyceae</taxon>
        <taxon>Lithodesmiophycidae</taxon>
        <taxon>Lithodesmiales</taxon>
        <taxon>Lithodesmiaceae</taxon>
        <taxon>Ditylum</taxon>
    </lineage>
</organism>
<proteinExistence type="predicted"/>
<dbReference type="InterPro" id="IPR001841">
    <property type="entry name" value="Znf_RING"/>
</dbReference>
<dbReference type="GO" id="GO:0008270">
    <property type="term" value="F:zinc ion binding"/>
    <property type="evidence" value="ECO:0007669"/>
    <property type="project" value="UniProtKB-KW"/>
</dbReference>
<keyword evidence="1" id="KW-0479">Metal-binding</keyword>
<feature type="region of interest" description="Disordered" evidence="2">
    <location>
        <begin position="132"/>
        <end position="165"/>
    </location>
</feature>
<dbReference type="SUPFAM" id="SSF57850">
    <property type="entry name" value="RING/U-box"/>
    <property type="match status" value="1"/>
</dbReference>
<evidence type="ECO:0000256" key="2">
    <source>
        <dbReference type="SAM" id="MobiDB-lite"/>
    </source>
</evidence>
<dbReference type="InterPro" id="IPR013083">
    <property type="entry name" value="Znf_RING/FYVE/PHD"/>
</dbReference>
<gene>
    <name evidence="4" type="ORF">DBRI1063_LOCUS7487</name>
</gene>
<accession>A0A7S2E9W7</accession>
<feature type="domain" description="RING-type" evidence="3">
    <location>
        <begin position="17"/>
        <end position="80"/>
    </location>
</feature>
<dbReference type="SMART" id="SM00184">
    <property type="entry name" value="RING"/>
    <property type="match status" value="1"/>
</dbReference>
<dbReference type="Gene3D" id="3.30.40.10">
    <property type="entry name" value="Zinc/RING finger domain, C3HC4 (zinc finger)"/>
    <property type="match status" value="1"/>
</dbReference>
<evidence type="ECO:0000256" key="1">
    <source>
        <dbReference type="PROSITE-ProRule" id="PRU00175"/>
    </source>
</evidence>
<dbReference type="AlphaFoldDB" id="A0A7S2E9W7"/>
<feature type="compositionally biased region" description="Low complexity" evidence="2">
    <location>
        <begin position="244"/>
        <end position="256"/>
    </location>
</feature>